<evidence type="ECO:0000313" key="1">
    <source>
        <dbReference type="EMBL" id="RCW71913.1"/>
    </source>
</evidence>
<evidence type="ECO:0000313" key="2">
    <source>
        <dbReference type="Proteomes" id="UP000252585"/>
    </source>
</evidence>
<name>A0A368XVB6_9BACI</name>
<protein>
    <submittedName>
        <fullName evidence="1">Uncharacterized protein YeaO (DUF488 family)</fullName>
    </submittedName>
</protein>
<dbReference type="InterPro" id="IPR052552">
    <property type="entry name" value="YeaO-like"/>
</dbReference>
<dbReference type="Proteomes" id="UP000252585">
    <property type="component" value="Unassembled WGS sequence"/>
</dbReference>
<dbReference type="EMBL" id="QPJJ01000005">
    <property type="protein sequence ID" value="RCW71913.1"/>
    <property type="molecule type" value="Genomic_DNA"/>
</dbReference>
<keyword evidence="2" id="KW-1185">Reference proteome</keyword>
<comment type="caution">
    <text evidence="1">The sequence shown here is derived from an EMBL/GenBank/DDBJ whole genome shotgun (WGS) entry which is preliminary data.</text>
</comment>
<proteinExistence type="predicted"/>
<dbReference type="Pfam" id="PF22752">
    <property type="entry name" value="DUF488-N3i"/>
    <property type="match status" value="1"/>
</dbReference>
<dbReference type="RefSeq" id="WP_170132933.1">
    <property type="nucleotide sequence ID" value="NZ_QPJJ01000005.1"/>
</dbReference>
<gene>
    <name evidence="1" type="ORF">DFR57_10597</name>
</gene>
<dbReference type="AlphaFoldDB" id="A0A368XVB6"/>
<sequence length="133" mass="15892">MIKLKRVYEDVDKNDGLRILVDRVWPRGISKEKASLDEWLKEIGPSSELRKWFNHDKDKFRAFEEKYKEQLNEDDKKREALEQLRKWSKKNETISLIFAAKEVKYNHARVLQLILQDDQNSGEKNNKSNKKSS</sequence>
<dbReference type="PANTHER" id="PTHR36849">
    <property type="entry name" value="CYTOPLASMIC PROTEIN-RELATED"/>
    <property type="match status" value="1"/>
</dbReference>
<reference evidence="1 2" key="1">
    <citation type="submission" date="2018-07" db="EMBL/GenBank/DDBJ databases">
        <title>Genomic Encyclopedia of Type Strains, Phase IV (KMG-IV): sequencing the most valuable type-strain genomes for metagenomic binning, comparative biology and taxonomic classification.</title>
        <authorList>
            <person name="Goeker M."/>
        </authorList>
    </citation>
    <scope>NUCLEOTIDE SEQUENCE [LARGE SCALE GENOMIC DNA]</scope>
    <source>
        <strain evidence="1 2">DSM 27696</strain>
    </source>
</reference>
<accession>A0A368XVB6</accession>
<organism evidence="1 2">
    <name type="scientific">Saliterribacillus persicus</name>
    <dbReference type="NCBI Taxonomy" id="930114"/>
    <lineage>
        <taxon>Bacteria</taxon>
        <taxon>Bacillati</taxon>
        <taxon>Bacillota</taxon>
        <taxon>Bacilli</taxon>
        <taxon>Bacillales</taxon>
        <taxon>Bacillaceae</taxon>
        <taxon>Saliterribacillus</taxon>
    </lineage>
</organism>
<dbReference type="PANTHER" id="PTHR36849:SF1">
    <property type="entry name" value="CYTOPLASMIC PROTEIN"/>
    <property type="match status" value="1"/>
</dbReference>